<evidence type="ECO:0000259" key="1">
    <source>
        <dbReference type="Pfam" id="PF04195"/>
    </source>
</evidence>
<gene>
    <name evidence="2" type="ORF">Acr_09g0005630</name>
</gene>
<dbReference type="EMBL" id="BJWL01000009">
    <property type="protein sequence ID" value="GFY94117.1"/>
    <property type="molecule type" value="Genomic_DNA"/>
</dbReference>
<protein>
    <recommendedName>
        <fullName evidence="1">Transposase (putative) gypsy type domain-containing protein</fullName>
    </recommendedName>
</protein>
<name>A0A7J0F861_9ERIC</name>
<dbReference type="InterPro" id="IPR007321">
    <property type="entry name" value="Transposase_28"/>
</dbReference>
<reference evidence="2 3" key="1">
    <citation type="submission" date="2019-07" db="EMBL/GenBank/DDBJ databases">
        <title>De Novo Assembly of kiwifruit Actinidia rufa.</title>
        <authorList>
            <person name="Sugita-Konishi S."/>
            <person name="Sato K."/>
            <person name="Mori E."/>
            <person name="Abe Y."/>
            <person name="Kisaki G."/>
            <person name="Hamano K."/>
            <person name="Suezawa K."/>
            <person name="Otani M."/>
            <person name="Fukuda T."/>
            <person name="Manabe T."/>
            <person name="Gomi K."/>
            <person name="Tabuchi M."/>
            <person name="Akimitsu K."/>
            <person name="Kataoka I."/>
        </authorList>
    </citation>
    <scope>NUCLEOTIDE SEQUENCE [LARGE SCALE GENOMIC DNA]</scope>
    <source>
        <strain evidence="3">cv. Fuchu</strain>
    </source>
</reference>
<keyword evidence="3" id="KW-1185">Reference proteome</keyword>
<evidence type="ECO:0000313" key="2">
    <source>
        <dbReference type="EMBL" id="GFY94117.1"/>
    </source>
</evidence>
<proteinExistence type="predicted"/>
<dbReference type="OrthoDB" id="1750920at2759"/>
<dbReference type="Proteomes" id="UP000585474">
    <property type="component" value="Unassembled WGS sequence"/>
</dbReference>
<accession>A0A7J0F861</accession>
<feature type="domain" description="Transposase (putative) gypsy type" evidence="1">
    <location>
        <begin position="10"/>
        <end position="57"/>
    </location>
</feature>
<dbReference type="Pfam" id="PF04195">
    <property type="entry name" value="Transposase_28"/>
    <property type="match status" value="1"/>
</dbReference>
<organism evidence="2 3">
    <name type="scientific">Actinidia rufa</name>
    <dbReference type="NCBI Taxonomy" id="165716"/>
    <lineage>
        <taxon>Eukaryota</taxon>
        <taxon>Viridiplantae</taxon>
        <taxon>Streptophyta</taxon>
        <taxon>Embryophyta</taxon>
        <taxon>Tracheophyta</taxon>
        <taxon>Spermatophyta</taxon>
        <taxon>Magnoliopsida</taxon>
        <taxon>eudicotyledons</taxon>
        <taxon>Gunneridae</taxon>
        <taxon>Pentapetalae</taxon>
        <taxon>asterids</taxon>
        <taxon>Ericales</taxon>
        <taxon>Actinidiaceae</taxon>
        <taxon>Actinidia</taxon>
    </lineage>
</organism>
<evidence type="ECO:0000313" key="3">
    <source>
        <dbReference type="Proteomes" id="UP000585474"/>
    </source>
</evidence>
<sequence>MSTHPGEVAFYKAAFQAGLRLPIHSTIRRILYYYNIYLAQLVPNAWRSVVCTVVLWQFHKFALSLIELRNLFGLFNNLKPDPGWVYYKARPKEDLARGVPQQCQRVEEQILLHLRGQLGVSPRVISG</sequence>
<dbReference type="AlphaFoldDB" id="A0A7J0F861"/>
<comment type="caution">
    <text evidence="2">The sequence shown here is derived from an EMBL/GenBank/DDBJ whole genome shotgun (WGS) entry which is preliminary data.</text>
</comment>